<dbReference type="Gene3D" id="3.10.129.10">
    <property type="entry name" value="Hotdog Thioesterase"/>
    <property type="match status" value="2"/>
</dbReference>
<dbReference type="SUPFAM" id="SSF51412">
    <property type="entry name" value="Inosine monophosphate dehydrogenase (IMPDH)"/>
    <property type="match status" value="1"/>
</dbReference>
<comment type="caution">
    <text evidence="10">The sequence shown here is derived from an EMBL/GenBank/DDBJ whole genome shotgun (WGS) entry which is preliminary data.</text>
</comment>
<proteinExistence type="inferred from homology"/>
<dbReference type="InterPro" id="IPR001227">
    <property type="entry name" value="Ac_transferase_dom_sf"/>
</dbReference>
<dbReference type="PRINTS" id="PR01483">
    <property type="entry name" value="FASYNTHASE"/>
</dbReference>
<dbReference type="Pfam" id="PF01575">
    <property type="entry name" value="MaoC_dehydratas"/>
    <property type="match status" value="1"/>
</dbReference>
<dbReference type="Pfam" id="PF18314">
    <property type="entry name" value="FAS_I_H"/>
    <property type="match status" value="1"/>
</dbReference>
<dbReference type="Gene3D" id="3.30.70.250">
    <property type="entry name" value="Malonyl-CoA ACP transacylase, ACP-binding"/>
    <property type="match status" value="1"/>
</dbReference>
<dbReference type="Pfam" id="PF08354">
    <property type="entry name" value="Fas1-AflB-like_hel"/>
    <property type="match status" value="1"/>
</dbReference>
<dbReference type="InterPro" id="IPR016039">
    <property type="entry name" value="Thiolase-like"/>
</dbReference>
<dbReference type="RefSeq" id="WP_270040351.1">
    <property type="nucleotide sequence ID" value="NZ_JAPDOD010000009.1"/>
</dbReference>
<dbReference type="EMBL" id="JAPDOD010000009">
    <property type="protein sequence ID" value="MDA0161162.1"/>
    <property type="molecule type" value="Genomic_DNA"/>
</dbReference>
<evidence type="ECO:0000256" key="3">
    <source>
        <dbReference type="ARBA" id="ARBA00022553"/>
    </source>
</evidence>
<dbReference type="GO" id="GO:0004312">
    <property type="term" value="F:fatty acid synthase activity"/>
    <property type="evidence" value="ECO:0007669"/>
    <property type="project" value="InterPro"/>
</dbReference>
<dbReference type="Pfam" id="PF22690">
    <property type="entry name" value="FAS_AT_central"/>
    <property type="match status" value="1"/>
</dbReference>
<dbReference type="Pfam" id="PF02801">
    <property type="entry name" value="Ketoacyl-synt_C"/>
    <property type="match status" value="1"/>
</dbReference>
<organism evidence="10 11">
    <name type="scientific">Solirubrobacter ginsenosidimutans</name>
    <dbReference type="NCBI Taxonomy" id="490573"/>
    <lineage>
        <taxon>Bacteria</taxon>
        <taxon>Bacillati</taxon>
        <taxon>Actinomycetota</taxon>
        <taxon>Thermoleophilia</taxon>
        <taxon>Solirubrobacterales</taxon>
        <taxon>Solirubrobacteraceae</taxon>
        <taxon>Solirubrobacter</taxon>
    </lineage>
</organism>
<evidence type="ECO:0000313" key="11">
    <source>
        <dbReference type="Proteomes" id="UP001149140"/>
    </source>
</evidence>
<dbReference type="InterPro" id="IPR036291">
    <property type="entry name" value="NAD(P)-bd_dom_sf"/>
</dbReference>
<dbReference type="GO" id="GO:0016787">
    <property type="term" value="F:hydrolase activity"/>
    <property type="evidence" value="ECO:0007669"/>
    <property type="project" value="UniProtKB-KW"/>
</dbReference>
<keyword evidence="7" id="KW-0560">Oxidoreductase</keyword>
<feature type="region of interest" description="Disordered" evidence="8">
    <location>
        <begin position="3036"/>
        <end position="3069"/>
    </location>
</feature>
<gene>
    <name evidence="10" type="ORF">OM076_12865</name>
</gene>
<dbReference type="InterPro" id="IPR020841">
    <property type="entry name" value="PKS_Beta-ketoAc_synthase_dom"/>
</dbReference>
<dbReference type="InterPro" id="IPR018201">
    <property type="entry name" value="Ketoacyl_synth_AS"/>
</dbReference>
<dbReference type="InterPro" id="IPR013565">
    <property type="entry name" value="Fas1/AflB-like_central"/>
</dbReference>
<dbReference type="InterPro" id="IPR047224">
    <property type="entry name" value="FAS_alpha_su_C"/>
</dbReference>
<evidence type="ECO:0000256" key="8">
    <source>
        <dbReference type="SAM" id="MobiDB-lite"/>
    </source>
</evidence>
<comment type="similarity">
    <text evidence="1">Belongs to the enoyl-CoA hydratase/isomerase family.</text>
</comment>
<dbReference type="Gene3D" id="3.40.50.720">
    <property type="entry name" value="NAD(P)-binding Rossmann-like Domain"/>
    <property type="match status" value="1"/>
</dbReference>
<keyword evidence="5" id="KW-0378">Hydrolase</keyword>
<evidence type="ECO:0000256" key="2">
    <source>
        <dbReference type="ARBA" id="ARBA00022450"/>
    </source>
</evidence>
<protein>
    <submittedName>
        <fullName evidence="10">DUF1729 domain-containing protein</fullName>
    </submittedName>
</protein>
<dbReference type="PANTHER" id="PTHR10982:SF21">
    <property type="entry name" value="FATTY ACID SYNTHASE SUBUNIT BETA"/>
    <property type="match status" value="1"/>
</dbReference>
<name>A0A9X3S1J6_9ACTN</name>
<dbReference type="InterPro" id="IPR014043">
    <property type="entry name" value="Acyl_transferase_dom"/>
</dbReference>
<dbReference type="GO" id="GO:0004315">
    <property type="term" value="F:3-oxoacyl-[acyl-carrier-protein] synthase activity"/>
    <property type="evidence" value="ECO:0007669"/>
    <property type="project" value="InterPro"/>
</dbReference>
<dbReference type="Gene3D" id="3.40.47.10">
    <property type="match status" value="1"/>
</dbReference>
<dbReference type="SUPFAM" id="SSF51735">
    <property type="entry name" value="NAD(P)-binding Rossmann-fold domains"/>
    <property type="match status" value="1"/>
</dbReference>
<keyword evidence="3" id="KW-0597">Phosphoprotein</keyword>
<evidence type="ECO:0000256" key="7">
    <source>
        <dbReference type="ARBA" id="ARBA00023002"/>
    </source>
</evidence>
<dbReference type="InterPro" id="IPR002539">
    <property type="entry name" value="MaoC-like_dom"/>
</dbReference>
<dbReference type="SUPFAM" id="SSF53901">
    <property type="entry name" value="Thiolase-like"/>
    <property type="match status" value="2"/>
</dbReference>
<dbReference type="Proteomes" id="UP001149140">
    <property type="component" value="Unassembled WGS sequence"/>
</dbReference>
<keyword evidence="2" id="KW-0596">Phosphopantetheine</keyword>
<evidence type="ECO:0000313" key="10">
    <source>
        <dbReference type="EMBL" id="MDA0161162.1"/>
    </source>
</evidence>
<evidence type="ECO:0000256" key="5">
    <source>
        <dbReference type="ARBA" id="ARBA00022801"/>
    </source>
</evidence>
<dbReference type="SMART" id="SM00827">
    <property type="entry name" value="PKS_AT"/>
    <property type="match status" value="1"/>
</dbReference>
<keyword evidence="4" id="KW-0808">Transferase</keyword>
<dbReference type="PROSITE" id="PS00606">
    <property type="entry name" value="KS3_1"/>
    <property type="match status" value="1"/>
</dbReference>
<dbReference type="SUPFAM" id="SSF54637">
    <property type="entry name" value="Thioesterase/thiol ester dehydrase-isomerase"/>
    <property type="match status" value="1"/>
</dbReference>
<dbReference type="InterPro" id="IPR016035">
    <property type="entry name" value="Acyl_Trfase/lysoPLipase"/>
</dbReference>
<dbReference type="CDD" id="cd00828">
    <property type="entry name" value="elong_cond_enzymes"/>
    <property type="match status" value="1"/>
</dbReference>
<dbReference type="InterPro" id="IPR003965">
    <property type="entry name" value="Fatty_acid_synthase"/>
</dbReference>
<sequence length="3069" mass="320530">MTFAGQGVDVLDELAALVAQRPELASGVALGTEVLTRVAASELALASGAYRHGVDVGAWVMDPDGAPPATYLRGAAVAYPLSLLAQALLWRALWADALGEVIRAGSVVAFAGHSQGLLAASLVAEAPFGEVSDALLARHLERAAVQGLFMSRAACGRSPMAAISGVPVARVEAVLAEVNAELAPAVAAIPAVSSPADVSPALAPATAAGGVRPGSAVVSRATVALVNTPTRIVVAGPPAILDLLRGRLSEIARSETAERRDGRRGGSPLRFEWSEVGVDVPFHSPALAEPLAAFEAWAGSEQASSWAPVLGVVGDVARSQFVEPVRWDAVARSIAESGADWVLDLGPGTAVARLTAENLRGTGVRVLALASPEGRRVLTAPGAAPAERDVTYADLAPQVVSLPDGRRHLDTRYTRLTGRPPVILAGMTPTTVDAPIVAAAANAGYMAELAGGGQPDQRTFELRVEELASLLEPGREVVFNTLLLDRHLWELHVSRKALLFGARRAGAPLAGLTVSAGIPDVDEAIALLDRLAAEGMRLNAFKPGTVEQVRRVLAIADAAPHHTIAAHIEGGRAGGHHSWEDLEELLLETYHELRRRPNVLVCAGGGIGTPARAADLLTGSWALAHGALAMPVDAVLIGTAAMAVAESAASPQVKAALVAASGSGSWVPRGGASGGVTSARSNLNADIHLLDNAASRAGHLLESVAGDEAAVAARRDEIIAALARTAKPYIGNLAELTYLELLSRFTARCATGRFGRYDDGAWGHTSWRARAVALYERFAARLDAAESGPLAVAFDLDDPALALERFAASYPAAATTLLHPADAQFFLEVCDRPGKPVPFVPVLDGEVRRWYMADSLWQAQDDRLSADAVFVIPGPEAVAGITRADEPVADLLARFEAEAISRVASPAVERERLAAPGPAPEPLAALTAGHGPIAALCAAQCVVSSDGRTHPNPLWRLLAPGDTITHHAGTVTVRPSSATIESVTLRADGEDALVIVDTATTDPLVLRYRPGMHTTRIPGSDPGIPDAYQVHTAGTQGSDPGMPGGYDLDARGAVREAVVEVGGDAARAAFAAGALSGERPAAVDDPLRGLRAPWACPPGLAGSYRAATGAAHDGVPVDVALTLAWPALSALLAYPALAARLPELVHAAHAVRPGAAWPPLAGERGVTEARLVELADPEGAPTRLRCHARLTSARGVIAEVEAELAILGDAAATAFALRRRDVHDLTLRLAEAGDADFLAAQAWLQLTRELSAGDVLRVRAETTLELPHGGAPVWAASGTVADSTGVIGTVTADSDATSAASRAAAVEIGGAGGGASVASRAGVAEATPADPVTAALALLAPAAPERHPRPAKTLAEAEDSAPASMEAFARVGGDRNPLHRSVLAARMAGLKRPIVHGAWTAARASAFVIDALCGGDATLLREWRVTFLAPVALGALLDFEATRIAVVDGCRVVQVRVRVGETDVALGEAVLAPLPTALVFPGQGIQRQGLGADGRSRSRAARAVWERADAHTRAALGFSLLDVVDRNPRELRLADGRVLRHPGGVLFRTELTQPALVALAAAQLAELRAEGAIGDAFVAAGHSVGEFAALHALGALRLEDALTLVHRRGEAMQAHVPRDADGASPYRLAVVDPAGADIEQLVADDQVEIVNHNATGRQYAVAGTAQAIAGLEQRLGTRAVRVLPGIDVPFHSSVLRAAIEAFRVHLEAVAIDVTRIPGRWVPNLTGRPFAAGDSVVDLLAHQLASPVRWIETQQALAARRLIEVAPAHADVLTGLARITLAGRDIELLHAERDRDLVLDRDEPVRAEVSAPVAVPTGADTSARTSVPEDTRDHPLDAGDALQLVLALQARVRVDQLDPSETLDELFQGVSSRRNQALIDLGREFGLSGAEGVQRHTIGELGGTLREQGAAYRFPGAYLREALAAGLARAGVGRADTTAKLRLAPGLTEQVLARLALDTRPGPSARGGELARLRAGDRLLERAVELTANDLGITLKPAREAEPAAAPVLTGEAGAQLQDALLDSARALADGLGRPFDDHGTPLHTSDDDRERLAILDAELGASRATEIAPRFDARRHVRFTSAWASARWDLVTAYHDALAGRLDSTALTDEVDRLAAHAAEAPVATTAAWLAARAGAAGREDIARALRRLTSAAGSAVEITPDFRHETALVTGASPGSIAAGIVRRLLRGGAKVVVTTSHDTSDRRRFYRDLYRTAAGAGAELHVVPANLASFADIDSLVNWLQAPGGGRQGRDDLRLDPFTPTLLAPFAAMPTVGDANEAGAQFETAFRLQLLGVQRLIGAFQTPRTVLLPLSPNHGSFGGDGPYGETKAALEVLVRRARTEAWGKDATIIAPRIGWVRGTGLMGANDALAPLVEERLGVRTFGADEMGGLLAGLLEHPESDLDGGLAGIADLRAALEPLADELRARAARNARRHRLEGAAAAPADVIEALPSPGTDMAPRTPAYLPEHALKPEDLVVIVGTGELGPGGTGRTRFALELGELDSPGVVAELAWLTGLVNYEVEHYRGRWIDAATNQEVPEHAIAERYAQQVAERVGVRALHSDGAIDEQGHTVLAPVTLEKPLTFEVETEEEARAFPHARRHGDRYLVTQPAGTQIRVPKLVAHTRKVAGQLPRGLDLARFGVPADLIATADRMALVNLACTVEAFADAGLTPDELLGAVHPAKVANTQGAGMGGMASLRRLLLDHLLAEPRQNDRVQESLGNVVAAHAVQTYLGSYGPMIHPVGACATAAVSLEVAHDKIRGGGALAVLAGGFDDLTPEGMLGFADMGATASSEALEALGLEPHEASRANDVRRAGFVEAQGGGAQLVVRGDVALALGLPVRGVLAFAGSFADGLHASIPAAGMGALAAAPTLKTALQRHGLNADDIAVVSKHDTSTEMNDPAEADLHERLQDALGRTPGNPLLVVSQKTVTGHAKGGAAAWQLDGVLRMLETGIVPGNRNLESVDPLERDNAHLALGDRPIRLAEPLKAALITSLGFGHVSAVLAIAHPDTFLAALEDPDDYLQRAARRRAKGVQRRLNTQLGRPPVVRRPNPPRGRDDEAEMLLRP</sequence>
<dbReference type="InterPro" id="IPR014031">
    <property type="entry name" value="Ketoacyl_synth_C"/>
</dbReference>
<keyword evidence="11" id="KW-1185">Reference proteome</keyword>
<evidence type="ECO:0000256" key="6">
    <source>
        <dbReference type="ARBA" id="ARBA00022857"/>
    </source>
</evidence>
<keyword evidence="6" id="KW-0521">NADP</keyword>
<dbReference type="InterPro" id="IPR014030">
    <property type="entry name" value="Ketoacyl_synth_N"/>
</dbReference>
<dbReference type="InterPro" id="IPR041550">
    <property type="entry name" value="FASI_helical"/>
</dbReference>
<feature type="domain" description="Ketosynthase family 3 (KS3)" evidence="9">
    <location>
        <begin position="2563"/>
        <end position="3010"/>
    </location>
</feature>
<dbReference type="Pfam" id="PF00109">
    <property type="entry name" value="ketoacyl-synt"/>
    <property type="match status" value="1"/>
</dbReference>
<dbReference type="InterPro" id="IPR050830">
    <property type="entry name" value="Fungal_FAS"/>
</dbReference>
<dbReference type="Gene3D" id="3.20.20.70">
    <property type="entry name" value="Aldolase class I"/>
    <property type="match status" value="1"/>
</dbReference>
<dbReference type="Pfam" id="PF00698">
    <property type="entry name" value="Acyl_transf_1"/>
    <property type="match status" value="1"/>
</dbReference>
<dbReference type="InterPro" id="IPR055118">
    <property type="entry name" value="FAS-like_AT_central"/>
</dbReference>
<evidence type="ECO:0000256" key="4">
    <source>
        <dbReference type="ARBA" id="ARBA00022679"/>
    </source>
</evidence>
<dbReference type="GO" id="GO:0004318">
    <property type="term" value="F:enoyl-[acyl-carrier-protein] reductase (NADH) activity"/>
    <property type="evidence" value="ECO:0007669"/>
    <property type="project" value="InterPro"/>
</dbReference>
<dbReference type="PROSITE" id="PS52004">
    <property type="entry name" value="KS3_2"/>
    <property type="match status" value="1"/>
</dbReference>
<dbReference type="InterPro" id="IPR013785">
    <property type="entry name" value="Aldolase_TIM"/>
</dbReference>
<dbReference type="GO" id="GO:0006633">
    <property type="term" value="P:fatty acid biosynthetic process"/>
    <property type="evidence" value="ECO:0007669"/>
    <property type="project" value="InterPro"/>
</dbReference>
<dbReference type="PANTHER" id="PTHR10982">
    <property type="entry name" value="MALONYL COA-ACYL CARRIER PROTEIN TRANSACYLASE"/>
    <property type="match status" value="1"/>
</dbReference>
<evidence type="ECO:0000259" key="9">
    <source>
        <dbReference type="PROSITE" id="PS52004"/>
    </source>
</evidence>
<dbReference type="SUPFAM" id="SSF52151">
    <property type="entry name" value="FabD/lysophospholipase-like"/>
    <property type="match status" value="2"/>
</dbReference>
<dbReference type="Gene3D" id="1.20.930.70">
    <property type="match status" value="1"/>
</dbReference>
<dbReference type="GO" id="GO:0005835">
    <property type="term" value="C:fatty acid synthase complex"/>
    <property type="evidence" value="ECO:0007669"/>
    <property type="project" value="InterPro"/>
</dbReference>
<dbReference type="Gene3D" id="3.40.366.10">
    <property type="entry name" value="Malonyl-Coenzyme A Acyl Carrier Protein, domain 2"/>
    <property type="match status" value="3"/>
</dbReference>
<accession>A0A9X3S1J6</accession>
<evidence type="ECO:0000256" key="1">
    <source>
        <dbReference type="ARBA" id="ARBA00005254"/>
    </source>
</evidence>
<dbReference type="SMART" id="SM00825">
    <property type="entry name" value="PKS_KS"/>
    <property type="match status" value="1"/>
</dbReference>
<feature type="compositionally biased region" description="Basic and acidic residues" evidence="8">
    <location>
        <begin position="3057"/>
        <end position="3069"/>
    </location>
</feature>
<reference evidence="10" key="1">
    <citation type="submission" date="2022-10" db="EMBL/GenBank/DDBJ databases">
        <title>The WGS of Solirubrobacter ginsenosidimutans DSM 21036.</title>
        <authorList>
            <person name="Jiang Z."/>
        </authorList>
    </citation>
    <scope>NUCLEOTIDE SEQUENCE</scope>
    <source>
        <strain evidence="10">DSM 21036</strain>
    </source>
</reference>
<dbReference type="InterPro" id="IPR029069">
    <property type="entry name" value="HotDog_dom_sf"/>
</dbReference>